<dbReference type="KEGG" id="ptrr:6338590"/>
<dbReference type="SUPFAM" id="SSF54506">
    <property type="entry name" value="Diaminopimelate epimerase-like"/>
    <property type="match status" value="1"/>
</dbReference>
<accession>A0A834VW30</accession>
<name>A0A834VW30_9PLEO</name>
<dbReference type="Gene3D" id="3.10.310.10">
    <property type="entry name" value="Diaminopimelate Epimerase, Chain A, domain 1"/>
    <property type="match status" value="2"/>
</dbReference>
<proteinExistence type="predicted"/>
<comment type="caution">
    <text evidence="2">The sequence shown here is derived from an EMBL/GenBank/DDBJ whole genome shotgun (WGS) entry which is preliminary data.</text>
</comment>
<dbReference type="PANTHER" id="PTHR13774:SF32">
    <property type="entry name" value="ANTISENSE-ENHANCING SEQUENCE 1"/>
    <property type="match status" value="1"/>
</dbReference>
<protein>
    <submittedName>
        <fullName evidence="2">Epimerase, PhzC-PhzF protein</fullName>
    </submittedName>
</protein>
<sequence>MSDKLCLPAMTSSSKLEFVTLDVFTAKPYEGNPLAIVRIPNGHILSQDQKQTVAREFNLSETTFLHEKTTATEDDEWTVDIFMTTKELPFAGHPTVGTACYVLGRTARERGIESGTMNAQFNLKAGKVDLEYDVAKMTVKAAIPHDVHVHKKRCSKNEILAWQPQLAEAYQQGKTQAHNDFPVVSIVKGMTFVLVELENEEALSMVSLAGQALVVDGLNPDWCDVLTGTYFFVRTGKGEDGTIRLRTRMIEGALEDPATGSAASDLAAYLSLTEGGSSETLRYEITQGVEMGRRSEILIEIDLTQDRNISKLYLKGGAVEVMEGRLTI</sequence>
<organism evidence="2 3">
    <name type="scientific">Pyrenophora tritici-repentis</name>
    <dbReference type="NCBI Taxonomy" id="45151"/>
    <lineage>
        <taxon>Eukaryota</taxon>
        <taxon>Fungi</taxon>
        <taxon>Dikarya</taxon>
        <taxon>Ascomycota</taxon>
        <taxon>Pezizomycotina</taxon>
        <taxon>Dothideomycetes</taxon>
        <taxon>Pleosporomycetidae</taxon>
        <taxon>Pleosporales</taxon>
        <taxon>Pleosporineae</taxon>
        <taxon>Pleosporaceae</taxon>
        <taxon>Pyrenophora</taxon>
    </lineage>
</organism>
<dbReference type="GO" id="GO:0005737">
    <property type="term" value="C:cytoplasm"/>
    <property type="evidence" value="ECO:0007669"/>
    <property type="project" value="TreeGrafter"/>
</dbReference>
<evidence type="ECO:0000313" key="2">
    <source>
        <dbReference type="EMBL" id="KAF7578275.1"/>
    </source>
</evidence>
<gene>
    <name evidence="2" type="ORF">PtrM4_025150</name>
</gene>
<dbReference type="PANTHER" id="PTHR13774">
    <property type="entry name" value="PHENAZINE BIOSYNTHESIS PROTEIN"/>
    <property type="match status" value="1"/>
</dbReference>
<evidence type="ECO:0000313" key="3">
    <source>
        <dbReference type="Proteomes" id="UP000245464"/>
    </source>
</evidence>
<dbReference type="InterPro" id="IPR003719">
    <property type="entry name" value="Phenazine_PhzF-like"/>
</dbReference>
<dbReference type="GeneID" id="6338590"/>
<feature type="active site" evidence="1">
    <location>
        <position position="61"/>
    </location>
</feature>
<dbReference type="GO" id="GO:0016853">
    <property type="term" value="F:isomerase activity"/>
    <property type="evidence" value="ECO:0007669"/>
    <property type="project" value="TreeGrafter"/>
</dbReference>
<dbReference type="RefSeq" id="XP_065965848.1">
    <property type="nucleotide sequence ID" value="XM_066103646.1"/>
</dbReference>
<dbReference type="EMBL" id="NQIK02000001">
    <property type="protein sequence ID" value="KAF7578275.1"/>
    <property type="molecule type" value="Genomic_DNA"/>
</dbReference>
<dbReference type="Proteomes" id="UP000245464">
    <property type="component" value="Chromosome 1"/>
</dbReference>
<reference evidence="2" key="1">
    <citation type="journal article" date="2018" name="BMC Genomics">
        <title>Comparative genomics of the wheat fungal pathogen Pyrenophora tritici-repentis reveals chromosomal variations and genome plasticity.</title>
        <authorList>
            <person name="Moolhuijzen P."/>
            <person name="See P.T."/>
            <person name="Hane J.K."/>
            <person name="Shi G."/>
            <person name="Liu Z."/>
            <person name="Oliver R.P."/>
            <person name="Moffat C.S."/>
        </authorList>
    </citation>
    <scope>NUCLEOTIDE SEQUENCE [LARGE SCALE GENOMIC DNA]</scope>
    <source>
        <strain evidence="2">M4</strain>
    </source>
</reference>
<dbReference type="PIRSF" id="PIRSF016184">
    <property type="entry name" value="PhzC_PhzF"/>
    <property type="match status" value="1"/>
</dbReference>
<dbReference type="NCBIfam" id="TIGR00654">
    <property type="entry name" value="PhzF_family"/>
    <property type="match status" value="1"/>
</dbReference>
<evidence type="ECO:0000256" key="1">
    <source>
        <dbReference type="PIRSR" id="PIRSR016184-1"/>
    </source>
</evidence>
<dbReference type="AlphaFoldDB" id="A0A834VW30"/>
<dbReference type="Pfam" id="PF02567">
    <property type="entry name" value="PhzC-PhzF"/>
    <property type="match status" value="1"/>
</dbReference>